<evidence type="ECO:0000313" key="2">
    <source>
        <dbReference type="EMBL" id="MBM7592215.1"/>
    </source>
</evidence>
<organism evidence="2 3">
    <name type="scientific">Brevibacillus fulvus</name>
    <dbReference type="NCBI Taxonomy" id="1125967"/>
    <lineage>
        <taxon>Bacteria</taxon>
        <taxon>Bacillati</taxon>
        <taxon>Bacillota</taxon>
        <taxon>Bacilli</taxon>
        <taxon>Bacillales</taxon>
        <taxon>Paenibacillaceae</taxon>
        <taxon>Brevibacillus</taxon>
    </lineage>
</organism>
<dbReference type="Proteomes" id="UP000717624">
    <property type="component" value="Unassembled WGS sequence"/>
</dbReference>
<dbReference type="EMBL" id="JAFBEB010000022">
    <property type="protein sequence ID" value="MBM7592215.1"/>
    <property type="molecule type" value="Genomic_DNA"/>
</dbReference>
<proteinExistence type="predicted"/>
<protein>
    <submittedName>
        <fullName evidence="2">Uncharacterized coiled-coil DUF342 family protein</fullName>
    </submittedName>
</protein>
<dbReference type="RefSeq" id="WP_204519985.1">
    <property type="nucleotide sequence ID" value="NZ_JAFBEB010000022.1"/>
</dbReference>
<keyword evidence="1" id="KW-0175">Coiled coil</keyword>
<reference evidence="2" key="1">
    <citation type="submission" date="2021-01" db="EMBL/GenBank/DDBJ databases">
        <title>Genomic Encyclopedia of Type Strains, Phase IV (KMG-IV): sequencing the most valuable type-strain genomes for metagenomic binning, comparative biology and taxonomic classification.</title>
        <authorList>
            <person name="Goeker M."/>
        </authorList>
    </citation>
    <scope>NUCLEOTIDE SEQUENCE</scope>
    <source>
        <strain evidence="2">DSM 25523</strain>
    </source>
</reference>
<comment type="caution">
    <text evidence="2">The sequence shown here is derived from an EMBL/GenBank/DDBJ whole genome shotgun (WGS) entry which is preliminary data.</text>
</comment>
<keyword evidence="3" id="KW-1185">Reference proteome</keyword>
<accession>A0A939BR21</accession>
<name>A0A939BR21_9BACL</name>
<feature type="coiled-coil region" evidence="1">
    <location>
        <begin position="9"/>
        <end position="36"/>
    </location>
</feature>
<sequence length="85" mass="9800">MLITPTTEILNIQKEIKMLSAELEDASRQIREHHSLLEPMLADLNKLLDYQKKLTKLIQERQIMIGNLIIHELSKSESGAEDTFV</sequence>
<evidence type="ECO:0000256" key="1">
    <source>
        <dbReference type="SAM" id="Coils"/>
    </source>
</evidence>
<dbReference type="AlphaFoldDB" id="A0A939BR21"/>
<gene>
    <name evidence="2" type="ORF">JOD01_003877</name>
</gene>
<evidence type="ECO:0000313" key="3">
    <source>
        <dbReference type="Proteomes" id="UP000717624"/>
    </source>
</evidence>